<dbReference type="EMBL" id="NJEU01000072">
    <property type="protein sequence ID" value="PHH82188.1"/>
    <property type="molecule type" value="Genomic_DNA"/>
</dbReference>
<evidence type="ECO:0000313" key="2">
    <source>
        <dbReference type="EMBL" id="PHH82188.1"/>
    </source>
</evidence>
<evidence type="ECO:0000313" key="3">
    <source>
        <dbReference type="Proteomes" id="UP000224854"/>
    </source>
</evidence>
<feature type="compositionally biased region" description="Pro residues" evidence="1">
    <location>
        <begin position="113"/>
        <end position="124"/>
    </location>
</feature>
<dbReference type="Gene3D" id="1.10.10.10">
    <property type="entry name" value="Winged helix-like DNA-binding domain superfamily/Winged helix DNA-binding domain"/>
    <property type="match status" value="1"/>
</dbReference>
<proteinExistence type="predicted"/>
<keyword evidence="3" id="KW-1185">Reference proteome</keyword>
<name>A0A2C5YVP5_9HYPO</name>
<dbReference type="InterPro" id="IPR009057">
    <property type="entry name" value="Homeodomain-like_sf"/>
</dbReference>
<accession>A0A2C5YVP5</accession>
<gene>
    <name evidence="2" type="ORF">CDD82_6746</name>
</gene>
<sequence length="264" mass="29410">MEPDSQRSRHKLSSLLTRNRKRVRELSEEVRTAIVEAVKSGRNQNDVAKEFDVAPRNVSTLFQTFKQTGSVGKSPRERQEIRRRKKLSNMSSPPPLPRISSLSEAFSERPEGMTPPPMPPPPMPRLQSPGFECRSGSMASPSLYRTRASEGEQTRGYNVPLVYQGPRPSHGTAEFMTAPARVPVGYGEDCMAHAAQAPLGPGAGWMPHPAQVPLGDLPVSPRVEEFMITMRQRSMQLEMRLDEIESSLHKALKGMESLGRRLDV</sequence>
<feature type="region of interest" description="Disordered" evidence="1">
    <location>
        <begin position="66"/>
        <end position="152"/>
    </location>
</feature>
<dbReference type="SUPFAM" id="SSF46689">
    <property type="entry name" value="Homeodomain-like"/>
    <property type="match status" value="1"/>
</dbReference>
<organism evidence="2 3">
    <name type="scientific">Ophiocordyceps australis</name>
    <dbReference type="NCBI Taxonomy" id="1399860"/>
    <lineage>
        <taxon>Eukaryota</taxon>
        <taxon>Fungi</taxon>
        <taxon>Dikarya</taxon>
        <taxon>Ascomycota</taxon>
        <taxon>Pezizomycotina</taxon>
        <taxon>Sordariomycetes</taxon>
        <taxon>Hypocreomycetidae</taxon>
        <taxon>Hypocreales</taxon>
        <taxon>Ophiocordycipitaceae</taxon>
        <taxon>Ophiocordyceps</taxon>
    </lineage>
</organism>
<evidence type="ECO:0008006" key="4">
    <source>
        <dbReference type="Google" id="ProtNLM"/>
    </source>
</evidence>
<reference evidence="2 3" key="1">
    <citation type="submission" date="2017-06" db="EMBL/GenBank/DDBJ databases">
        <title>Ant-infecting Ophiocordyceps genomes reveal a high diversity of potential behavioral manipulation genes and a possible major role for enterotoxins.</title>
        <authorList>
            <person name="De Bekker C."/>
            <person name="Evans H.C."/>
            <person name="Brachmann A."/>
            <person name="Hughes D.P."/>
        </authorList>
    </citation>
    <scope>NUCLEOTIDE SEQUENCE [LARGE SCALE GENOMIC DNA]</scope>
    <source>
        <strain evidence="2 3">1348a</strain>
    </source>
</reference>
<dbReference type="AlphaFoldDB" id="A0A2C5YVP5"/>
<evidence type="ECO:0000256" key="1">
    <source>
        <dbReference type="SAM" id="MobiDB-lite"/>
    </source>
</evidence>
<dbReference type="InterPro" id="IPR036388">
    <property type="entry name" value="WH-like_DNA-bd_sf"/>
</dbReference>
<dbReference type="Proteomes" id="UP000224854">
    <property type="component" value="Unassembled WGS sequence"/>
</dbReference>
<protein>
    <recommendedName>
        <fullName evidence="4">HTH psq-type domain-containing protein</fullName>
    </recommendedName>
</protein>
<comment type="caution">
    <text evidence="2">The sequence shown here is derived from an EMBL/GenBank/DDBJ whole genome shotgun (WGS) entry which is preliminary data.</text>
</comment>